<evidence type="ECO:0000256" key="1">
    <source>
        <dbReference type="SAM" id="Phobius"/>
    </source>
</evidence>
<organism evidence="2 3">
    <name type="scientific">Roseivivax halodurans JCM 10272</name>
    <dbReference type="NCBI Taxonomy" id="1449350"/>
    <lineage>
        <taxon>Bacteria</taxon>
        <taxon>Pseudomonadati</taxon>
        <taxon>Pseudomonadota</taxon>
        <taxon>Alphaproteobacteria</taxon>
        <taxon>Rhodobacterales</taxon>
        <taxon>Roseobacteraceae</taxon>
        <taxon>Roseivivax</taxon>
    </lineage>
</organism>
<dbReference type="EMBL" id="JALZ01000005">
    <property type="protein sequence ID" value="ETX15485.1"/>
    <property type="molecule type" value="Genomic_DNA"/>
</dbReference>
<dbReference type="AlphaFoldDB" id="X7EHZ7"/>
<dbReference type="eggNOG" id="ENOG5030MC0">
    <property type="taxonomic scope" value="Bacteria"/>
</dbReference>
<evidence type="ECO:0000313" key="2">
    <source>
        <dbReference type="EMBL" id="ETX15485.1"/>
    </source>
</evidence>
<keyword evidence="3" id="KW-1185">Reference proteome</keyword>
<keyword evidence="1" id="KW-0812">Transmembrane</keyword>
<reference evidence="2 3" key="1">
    <citation type="submission" date="2014-01" db="EMBL/GenBank/DDBJ databases">
        <title>Roseivivax halodurans JCM 10272 Genome Sequencing.</title>
        <authorList>
            <person name="Lai Q."/>
            <person name="Li G."/>
            <person name="Shao Z."/>
        </authorList>
    </citation>
    <scope>NUCLEOTIDE SEQUENCE [LARGE SCALE GENOMIC DNA]</scope>
    <source>
        <strain evidence="2 3">JCM 10272</strain>
    </source>
</reference>
<dbReference type="STRING" id="1449350.OCH239_16860"/>
<feature type="transmembrane region" description="Helical" evidence="1">
    <location>
        <begin position="48"/>
        <end position="66"/>
    </location>
</feature>
<evidence type="ECO:0000313" key="3">
    <source>
        <dbReference type="Proteomes" id="UP000022447"/>
    </source>
</evidence>
<comment type="caution">
    <text evidence="2">The sequence shown here is derived from an EMBL/GenBank/DDBJ whole genome shotgun (WGS) entry which is preliminary data.</text>
</comment>
<keyword evidence="1" id="KW-0472">Membrane</keyword>
<dbReference type="RefSeq" id="WP_157577820.1">
    <property type="nucleotide sequence ID" value="NZ_JALZ01000005.1"/>
</dbReference>
<dbReference type="Proteomes" id="UP000022447">
    <property type="component" value="Unassembled WGS sequence"/>
</dbReference>
<sequence>MTEGSRDFAARHQRIRNRHRRLAGGYVTRLNANGVIEHRPARRVNVPLAAPLAILVATFLGLRILLLSQLGAAQYSHHLNMLSQGGLAERIGAALLTPDPVTEAVAEMVPAVL</sequence>
<accession>X7EHZ7</accession>
<protein>
    <submittedName>
        <fullName evidence="2">Uncharacterized protein</fullName>
    </submittedName>
</protein>
<name>X7EHZ7_9RHOB</name>
<proteinExistence type="predicted"/>
<gene>
    <name evidence="2" type="ORF">OCH239_16860</name>
</gene>
<keyword evidence="1" id="KW-1133">Transmembrane helix</keyword>